<dbReference type="SUPFAM" id="SSF52540">
    <property type="entry name" value="P-loop containing nucleoside triphosphate hydrolases"/>
    <property type="match status" value="1"/>
</dbReference>
<dbReference type="InterPro" id="IPR049945">
    <property type="entry name" value="AAA_22"/>
</dbReference>
<name>A0A1H3RPV2_9MICO</name>
<dbReference type="InterPro" id="IPR058852">
    <property type="entry name" value="HTH_77"/>
</dbReference>
<accession>A0A1H3RPV2</accession>
<evidence type="ECO:0000256" key="2">
    <source>
        <dbReference type="ARBA" id="ARBA00023125"/>
    </source>
</evidence>
<feature type="domain" description="OmpR/PhoB-type" evidence="5">
    <location>
        <begin position="1"/>
        <end position="90"/>
    </location>
</feature>
<dbReference type="Gene3D" id="1.25.40.10">
    <property type="entry name" value="Tetratricopeptide repeat domain"/>
    <property type="match status" value="2"/>
</dbReference>
<dbReference type="AlphaFoldDB" id="A0A1H3RPV2"/>
<feature type="DNA-binding region" description="OmpR/PhoB-type" evidence="3">
    <location>
        <begin position="1"/>
        <end position="90"/>
    </location>
</feature>
<dbReference type="InterPro" id="IPR016032">
    <property type="entry name" value="Sig_transdc_resp-reg_C-effctor"/>
</dbReference>
<dbReference type="Pfam" id="PF13401">
    <property type="entry name" value="AAA_22"/>
    <property type="match status" value="1"/>
</dbReference>
<proteinExistence type="inferred from homology"/>
<dbReference type="Gene3D" id="3.40.50.300">
    <property type="entry name" value="P-loop containing nucleotide triphosphate hydrolases"/>
    <property type="match status" value="1"/>
</dbReference>
<dbReference type="InterPro" id="IPR001867">
    <property type="entry name" value="OmpR/PhoB-type_DNA-bd"/>
</dbReference>
<evidence type="ECO:0000256" key="3">
    <source>
        <dbReference type="PROSITE-ProRule" id="PRU01091"/>
    </source>
</evidence>
<dbReference type="Pfam" id="PF25872">
    <property type="entry name" value="HTH_77"/>
    <property type="match status" value="1"/>
</dbReference>
<dbReference type="PROSITE" id="PS51755">
    <property type="entry name" value="OMPR_PHOB"/>
    <property type="match status" value="1"/>
</dbReference>
<keyword evidence="7" id="KW-1185">Reference proteome</keyword>
<dbReference type="STRING" id="381665.SAMN05216554_2979"/>
<dbReference type="InterPro" id="IPR011990">
    <property type="entry name" value="TPR-like_helical_dom_sf"/>
</dbReference>
<evidence type="ECO:0000259" key="5">
    <source>
        <dbReference type="PROSITE" id="PS51755"/>
    </source>
</evidence>
<gene>
    <name evidence="6" type="ORF">SAMN05216554_2979</name>
</gene>
<dbReference type="InterPro" id="IPR005158">
    <property type="entry name" value="BTAD"/>
</dbReference>
<keyword evidence="2 3" id="KW-0238">DNA-binding</keyword>
<evidence type="ECO:0000256" key="4">
    <source>
        <dbReference type="SAM" id="MobiDB-lite"/>
    </source>
</evidence>
<dbReference type="Pfam" id="PF00486">
    <property type="entry name" value="Trans_reg_C"/>
    <property type="match status" value="1"/>
</dbReference>
<dbReference type="SMART" id="SM01043">
    <property type="entry name" value="BTAD"/>
    <property type="match status" value="1"/>
</dbReference>
<evidence type="ECO:0000313" key="6">
    <source>
        <dbReference type="EMBL" id="SDZ27650.1"/>
    </source>
</evidence>
<protein>
    <submittedName>
        <fullName evidence="6">Predicted ATPase</fullName>
    </submittedName>
</protein>
<comment type="similarity">
    <text evidence="1">Belongs to the AfsR/DnrI/RedD regulatory family.</text>
</comment>
<dbReference type="GO" id="GO:0016887">
    <property type="term" value="F:ATP hydrolysis activity"/>
    <property type="evidence" value="ECO:0007669"/>
    <property type="project" value="InterPro"/>
</dbReference>
<dbReference type="GO" id="GO:0006355">
    <property type="term" value="P:regulation of DNA-templated transcription"/>
    <property type="evidence" value="ECO:0007669"/>
    <property type="project" value="InterPro"/>
</dbReference>
<dbReference type="Pfam" id="PF03704">
    <property type="entry name" value="BTAD"/>
    <property type="match status" value="1"/>
</dbReference>
<evidence type="ECO:0000313" key="7">
    <source>
        <dbReference type="Proteomes" id="UP000198891"/>
    </source>
</evidence>
<dbReference type="InterPro" id="IPR027417">
    <property type="entry name" value="P-loop_NTPase"/>
</dbReference>
<dbReference type="Proteomes" id="UP000198891">
    <property type="component" value="Unassembled WGS sequence"/>
</dbReference>
<organism evidence="6 7">
    <name type="scientific">Herbiconiux ginsengi</name>
    <dbReference type="NCBI Taxonomy" id="381665"/>
    <lineage>
        <taxon>Bacteria</taxon>
        <taxon>Bacillati</taxon>
        <taxon>Actinomycetota</taxon>
        <taxon>Actinomycetes</taxon>
        <taxon>Micrococcales</taxon>
        <taxon>Microbacteriaceae</taxon>
        <taxon>Herbiconiux</taxon>
    </lineage>
</organism>
<dbReference type="SMART" id="SM00862">
    <property type="entry name" value="Trans_reg_C"/>
    <property type="match status" value="1"/>
</dbReference>
<dbReference type="SUPFAM" id="SSF46894">
    <property type="entry name" value="C-terminal effector domain of the bipartite response regulators"/>
    <property type="match status" value="1"/>
</dbReference>
<dbReference type="SUPFAM" id="SSF48452">
    <property type="entry name" value="TPR-like"/>
    <property type="match status" value="2"/>
</dbReference>
<dbReference type="Gene3D" id="1.10.10.10">
    <property type="entry name" value="Winged helix-like DNA-binding domain superfamily/Winged helix DNA-binding domain"/>
    <property type="match status" value="1"/>
</dbReference>
<feature type="compositionally biased region" description="Low complexity" evidence="4">
    <location>
        <begin position="299"/>
        <end position="310"/>
    </location>
</feature>
<evidence type="ECO:0000256" key="1">
    <source>
        <dbReference type="ARBA" id="ARBA00005820"/>
    </source>
</evidence>
<dbReference type="PANTHER" id="PTHR47691:SF3">
    <property type="entry name" value="HTH-TYPE TRANSCRIPTIONAL REGULATOR RV0890C-RELATED"/>
    <property type="match status" value="1"/>
</dbReference>
<sequence>MRVAVLGAVAVRTASGAFVEPAGHRAKALLAALALAAPHPVSADRLIDDVWQHEPPRGSRAALQTQISRIRAALGDDLIESLPSGYRLAATADELDLTLAENLLLAARSHVGEHRPAEAAAVARSAISLWRGDPGADLDTDELSSALAERSGHVLDGLESVLATAALAVGQALDAEELARRLCQRSPYDDNAHLLLMRALDAQGRSTEAVGVYATFRERVQDAFGTSPALELQALNLDLLARDGASPRHPVNATATAEHPVPDITEPDTVAAASAAPTSGEAPNETPAASAARRPVDEPSSPAAPRRAAVARGIRAAPNALIGRDDALREIEGLLATSRVTTVLGPGGLGKTRVVHEIASRALTRYDAVIVVELASVRNADDVVFAIASALGIREVASSKRIGDRMVRDDLRGRIVARLGDAPTLLVLDNCEHVIDAAAEWSASLTAELGGLTVLTTSRTPLAISAERVFALAPLGRATAGGGSPSPEDAAVRLFVDRATAARPDASLPLDTVARLCDRLDGLPLAIELAAARIRSMSIDEIERRLSNRFALLAGGDRSAPERHRTLLAVIEWSWNLLDTAEQRALSRLSEFADGFGAEAAEAVVGCAVDDVPDLLDGLVAQSLVMMRETDSGVRYRMLETVREFGQLQLDRAGTRDEVRDAVFDWADRFARHLHPRTDGVEQVATFTAIAVEEDNLVDVLRRAIDAERADIVVSVFALLGYYWSLRSAHSEVFAFGKPVFESIRDYEPGPESVDLIVAVLVIISMTTILTDMRFAVRPRSRLRKIVSSRDVSGSRLGAMAALVLNAGHESRTIEQVEAAIASDDQGTAMLGSIIGSVAAENEGRRDDAVALARGAARIADSLGDTWGGAMAGQMLGALHSQSAEPEEALRWARKARIGLAKLGATEDIRQIEWTIATNDIAVGAYDEALELFERLIESPGQADGIDVASIGLAGRAEVLRARGRLEEAREQHLQALASFDPPRTRSSPWFRIMLSSVLSALVIDGTGTLEERRLLARRLRSRALASLRSPIPYVDRPVLGASVIGLAVWVEDTAAVDPRIGLDLLAFAEVMGARQDPPALHLRPLFERFTRRFGADEVTAARTAAAAVPNEERPERVAALLRAPGPWSWGWVATA</sequence>
<feature type="region of interest" description="Disordered" evidence="4">
    <location>
        <begin position="270"/>
        <end position="310"/>
    </location>
</feature>
<dbReference type="EMBL" id="FNPZ01000003">
    <property type="protein sequence ID" value="SDZ27650.1"/>
    <property type="molecule type" value="Genomic_DNA"/>
</dbReference>
<dbReference type="GO" id="GO:0003677">
    <property type="term" value="F:DNA binding"/>
    <property type="evidence" value="ECO:0007669"/>
    <property type="project" value="UniProtKB-UniRule"/>
</dbReference>
<dbReference type="InterPro" id="IPR036388">
    <property type="entry name" value="WH-like_DNA-bd_sf"/>
</dbReference>
<reference evidence="6 7" key="1">
    <citation type="submission" date="2016-10" db="EMBL/GenBank/DDBJ databases">
        <authorList>
            <person name="de Groot N.N."/>
        </authorList>
    </citation>
    <scope>NUCLEOTIDE SEQUENCE [LARGE SCALE GENOMIC DNA]</scope>
    <source>
        <strain evidence="6 7">CGMCC 4.3491</strain>
    </source>
</reference>
<dbReference type="GO" id="GO:0000160">
    <property type="term" value="P:phosphorelay signal transduction system"/>
    <property type="evidence" value="ECO:0007669"/>
    <property type="project" value="InterPro"/>
</dbReference>
<dbReference type="PANTHER" id="PTHR47691">
    <property type="entry name" value="REGULATOR-RELATED"/>
    <property type="match status" value="1"/>
</dbReference>